<feature type="compositionally biased region" description="Basic and acidic residues" evidence="1">
    <location>
        <begin position="104"/>
        <end position="117"/>
    </location>
</feature>
<accession>A0AAV6YMB5</accession>
<keyword evidence="3" id="KW-1185">Reference proteome</keyword>
<dbReference type="AlphaFoldDB" id="A0AAV6YMB5"/>
<organism evidence="2 3">
    <name type="scientific">Engystomops pustulosus</name>
    <name type="common">Tungara frog</name>
    <name type="synonym">Physalaemus pustulosus</name>
    <dbReference type="NCBI Taxonomy" id="76066"/>
    <lineage>
        <taxon>Eukaryota</taxon>
        <taxon>Metazoa</taxon>
        <taxon>Chordata</taxon>
        <taxon>Craniata</taxon>
        <taxon>Vertebrata</taxon>
        <taxon>Euteleostomi</taxon>
        <taxon>Amphibia</taxon>
        <taxon>Batrachia</taxon>
        <taxon>Anura</taxon>
        <taxon>Neobatrachia</taxon>
        <taxon>Hyloidea</taxon>
        <taxon>Leptodactylidae</taxon>
        <taxon>Leiuperinae</taxon>
        <taxon>Engystomops</taxon>
    </lineage>
</organism>
<evidence type="ECO:0000313" key="2">
    <source>
        <dbReference type="EMBL" id="KAG8536414.1"/>
    </source>
</evidence>
<protein>
    <submittedName>
        <fullName evidence="2">Uncharacterized protein</fullName>
    </submittedName>
</protein>
<evidence type="ECO:0000313" key="3">
    <source>
        <dbReference type="Proteomes" id="UP000824782"/>
    </source>
</evidence>
<dbReference type="Proteomes" id="UP000824782">
    <property type="component" value="Unassembled WGS sequence"/>
</dbReference>
<evidence type="ECO:0000256" key="1">
    <source>
        <dbReference type="SAM" id="MobiDB-lite"/>
    </source>
</evidence>
<reference evidence="2" key="1">
    <citation type="thesis" date="2020" institute="ProQuest LLC" country="789 East Eisenhower Parkway, Ann Arbor, MI, USA">
        <title>Comparative Genomics and Chromosome Evolution.</title>
        <authorList>
            <person name="Mudd A.B."/>
        </authorList>
    </citation>
    <scope>NUCLEOTIDE SEQUENCE</scope>
    <source>
        <strain evidence="2">237g6f4</strain>
        <tissue evidence="2">Blood</tissue>
    </source>
</reference>
<dbReference type="EMBL" id="WNYA01043951">
    <property type="protein sequence ID" value="KAG8536414.1"/>
    <property type="molecule type" value="Genomic_DNA"/>
</dbReference>
<feature type="region of interest" description="Disordered" evidence="1">
    <location>
        <begin position="104"/>
        <end position="127"/>
    </location>
</feature>
<name>A0AAV6YMB5_ENGPU</name>
<sequence length="127" mass="14998">MCQWLEDHHTHIPEAEHLPESTERLDPRDRQILRCYRLSAHNLAMESGHHRQKYMPRESRLCQQNQEDEVHLMRHCSKYSAVRDTHFRRLSDLHLDFSSIKEGEKIHPAGGRGDHNGHSRTICDTVD</sequence>
<comment type="caution">
    <text evidence="2">The sequence shown here is derived from an EMBL/GenBank/DDBJ whole genome shotgun (WGS) entry which is preliminary data.</text>
</comment>
<proteinExistence type="predicted"/>
<gene>
    <name evidence="2" type="ORF">GDO81_026402</name>
</gene>